<keyword evidence="2" id="KW-1185">Reference proteome</keyword>
<evidence type="ECO:0000313" key="2">
    <source>
        <dbReference type="Proteomes" id="UP000005566"/>
    </source>
</evidence>
<proteinExistence type="predicted"/>
<dbReference type="RefSeq" id="WP_007138985.1">
    <property type="nucleotide sequence ID" value="NZ_AHKF01000020.1"/>
</dbReference>
<organism evidence="1 2">
    <name type="scientific">Flavobacterium frigoris (strain PS1)</name>
    <dbReference type="NCBI Taxonomy" id="1086011"/>
    <lineage>
        <taxon>Bacteria</taxon>
        <taxon>Pseudomonadati</taxon>
        <taxon>Bacteroidota</taxon>
        <taxon>Flavobacteriia</taxon>
        <taxon>Flavobacteriales</taxon>
        <taxon>Flavobacteriaceae</taxon>
        <taxon>Flavobacterium</taxon>
    </lineage>
</organism>
<dbReference type="PATRIC" id="fig|1086011.3.peg.2750"/>
<gene>
    <name evidence="1" type="ORF">HJ01_02808</name>
</gene>
<dbReference type="EMBL" id="AHKF01000020">
    <property type="protein sequence ID" value="EIA07940.1"/>
    <property type="molecule type" value="Genomic_DNA"/>
</dbReference>
<name>H7FUJ3_FLAFP</name>
<dbReference type="STRING" id="1086011.HJ01_02808"/>
<dbReference type="AlphaFoldDB" id="H7FUJ3"/>
<reference evidence="1 2" key="1">
    <citation type="journal article" date="2014" name="Acta Crystallogr. D">
        <title>Structure-based characterization and antifreeze properties of a hyperactive ice-binding protein from the Antarctic bacterium Flavobacterium frigoris PS1.</title>
        <authorList>
            <person name="Do H."/>
            <person name="Kim S.J."/>
            <person name="Kim H.J."/>
            <person name="Lee J.H."/>
        </authorList>
    </citation>
    <scope>NUCLEOTIDE SEQUENCE [LARGE SCALE GENOMIC DNA]</scope>
    <source>
        <strain evidence="1 2">PS1</strain>
    </source>
</reference>
<evidence type="ECO:0000313" key="1">
    <source>
        <dbReference type="EMBL" id="EIA07940.1"/>
    </source>
</evidence>
<protein>
    <submittedName>
        <fullName evidence="1">Uncharacterized protein</fullName>
    </submittedName>
</protein>
<dbReference type="eggNOG" id="ENOG5033DZP">
    <property type="taxonomic scope" value="Bacteria"/>
</dbReference>
<dbReference type="Proteomes" id="UP000005566">
    <property type="component" value="Unassembled WGS sequence"/>
</dbReference>
<dbReference type="OrthoDB" id="680899at2"/>
<sequence>MKNTNELKLIDGQFSPDEAEEILMNIFFSKIHFHQNKNFSSEERFGEKDLAAVKRIPELQKSMDAISKLIVDAKHNNETVKIIAEVKINLSKS</sequence>
<accession>H7FUJ3</accession>
<comment type="caution">
    <text evidence="1">The sequence shown here is derived from an EMBL/GenBank/DDBJ whole genome shotgun (WGS) entry which is preliminary data.</text>
</comment>